<comment type="function">
    <text evidence="11">Plays a major role in protein secretion by helping the post-translocational extracellular folding of several secreted proteins.</text>
</comment>
<evidence type="ECO:0000256" key="13">
    <source>
        <dbReference type="SAM" id="SignalP"/>
    </source>
</evidence>
<dbReference type="Gene3D" id="3.10.50.40">
    <property type="match status" value="1"/>
</dbReference>
<dbReference type="RefSeq" id="WP_377348015.1">
    <property type="nucleotide sequence ID" value="NZ_JBHLTP010000010.1"/>
</dbReference>
<dbReference type="HAMAP" id="MF_01145">
    <property type="entry name" value="Foldase_PrsA"/>
    <property type="match status" value="1"/>
</dbReference>
<comment type="similarity">
    <text evidence="3 11">Belongs to the PrsA family.</text>
</comment>
<comment type="catalytic activity">
    <reaction evidence="1 11">
        <text>[protein]-peptidylproline (omega=180) = [protein]-peptidylproline (omega=0)</text>
        <dbReference type="Rhea" id="RHEA:16237"/>
        <dbReference type="Rhea" id="RHEA-COMP:10747"/>
        <dbReference type="Rhea" id="RHEA-COMP:10748"/>
        <dbReference type="ChEBI" id="CHEBI:83833"/>
        <dbReference type="ChEBI" id="CHEBI:83834"/>
        <dbReference type="EC" id="5.2.1.8"/>
    </reaction>
</comment>
<dbReference type="GO" id="GO:0003755">
    <property type="term" value="F:peptidyl-prolyl cis-trans isomerase activity"/>
    <property type="evidence" value="ECO:0007669"/>
    <property type="project" value="UniProtKB-EC"/>
</dbReference>
<proteinExistence type="inferred from homology"/>
<evidence type="ECO:0000256" key="1">
    <source>
        <dbReference type="ARBA" id="ARBA00000971"/>
    </source>
</evidence>
<evidence type="ECO:0000256" key="4">
    <source>
        <dbReference type="ARBA" id="ARBA00022475"/>
    </source>
</evidence>
<keyword evidence="16" id="KW-1185">Reference proteome</keyword>
<feature type="region of interest" description="Disordered" evidence="12">
    <location>
        <begin position="233"/>
        <end position="260"/>
    </location>
</feature>
<gene>
    <name evidence="11" type="primary">prsA</name>
    <name evidence="15" type="ORF">ACFFGV_11740</name>
</gene>
<evidence type="ECO:0000256" key="3">
    <source>
        <dbReference type="ARBA" id="ARBA00006071"/>
    </source>
</evidence>
<dbReference type="PROSITE" id="PS50198">
    <property type="entry name" value="PPIC_PPIASE_2"/>
    <property type="match status" value="1"/>
</dbReference>
<dbReference type="InterPro" id="IPR023058">
    <property type="entry name" value="PPIase_PpiC_CS"/>
</dbReference>
<keyword evidence="10 11" id="KW-0449">Lipoprotein</keyword>
<sequence length="294" mass="32836">MKRLSLLFTAIMAALVLSACSSSADSSEVVASTSEGDVTKEELYNKLVDQYGDAALKELLYDEVLSEQYSISDEEVQKEINKLKESYGDQFESVLQQNGFSSEEDLKNIIRSSMLKEKAATADVEVTDEEVKEYYENMKQEVKASHILVEDKETADEVKQKLEDGDDFATLAKEYSTDSSSAENGGDVGYFSVGEMVPAFEQKAYEMEAGQVSDPVQSDYGYHIIKVEDKREKEDTSSIGSFEEMEDQLRQQLKTSKADPNTLADIMKDANIDIKIDDLKDKISFEEATSTPQP</sequence>
<keyword evidence="9 11" id="KW-0413">Isomerase</keyword>
<dbReference type="Pfam" id="PF13616">
    <property type="entry name" value="Rotamase_3"/>
    <property type="match status" value="1"/>
</dbReference>
<name>A0ABV6LPK5_9BACI</name>
<evidence type="ECO:0000256" key="9">
    <source>
        <dbReference type="ARBA" id="ARBA00023235"/>
    </source>
</evidence>
<dbReference type="EC" id="5.2.1.8" evidence="11"/>
<dbReference type="InterPro" id="IPR046357">
    <property type="entry name" value="PPIase_dom_sf"/>
</dbReference>
<evidence type="ECO:0000256" key="12">
    <source>
        <dbReference type="SAM" id="MobiDB-lite"/>
    </source>
</evidence>
<dbReference type="InterPro" id="IPR000297">
    <property type="entry name" value="PPIase_PpiC"/>
</dbReference>
<dbReference type="Proteomes" id="UP001589836">
    <property type="component" value="Unassembled WGS sequence"/>
</dbReference>
<evidence type="ECO:0000256" key="2">
    <source>
        <dbReference type="ARBA" id="ARBA00004193"/>
    </source>
</evidence>
<dbReference type="PROSITE" id="PS51257">
    <property type="entry name" value="PROKAR_LIPOPROTEIN"/>
    <property type="match status" value="1"/>
</dbReference>
<feature type="chain" id="PRO_5046279506" description="Foldase protein PrsA" evidence="13">
    <location>
        <begin position="25"/>
        <end position="294"/>
    </location>
</feature>
<dbReference type="InterPro" id="IPR023059">
    <property type="entry name" value="Foldase_PrsA"/>
</dbReference>
<feature type="domain" description="PpiC" evidence="14">
    <location>
        <begin position="139"/>
        <end position="229"/>
    </location>
</feature>
<comment type="caution">
    <text evidence="15">The sequence shown here is derived from an EMBL/GenBank/DDBJ whole genome shotgun (WGS) entry which is preliminary data.</text>
</comment>
<protein>
    <recommendedName>
        <fullName evidence="11">Foldase protein PrsA</fullName>
        <ecNumber evidence="11">5.2.1.8</ecNumber>
    </recommendedName>
</protein>
<reference evidence="15 16" key="1">
    <citation type="submission" date="2024-09" db="EMBL/GenBank/DDBJ databases">
        <authorList>
            <person name="Sun Q."/>
            <person name="Mori K."/>
        </authorList>
    </citation>
    <scope>NUCLEOTIDE SEQUENCE [LARGE SCALE GENOMIC DNA]</scope>
    <source>
        <strain evidence="15 16">NCAIM B.02529</strain>
    </source>
</reference>
<evidence type="ECO:0000256" key="6">
    <source>
        <dbReference type="ARBA" id="ARBA00023110"/>
    </source>
</evidence>
<comment type="subcellular location">
    <subcellularLocation>
        <location evidence="2 11">Cell membrane</location>
        <topology evidence="2 11">Lipid-anchor</topology>
    </subcellularLocation>
</comment>
<keyword evidence="7 11" id="KW-0472">Membrane</keyword>
<evidence type="ECO:0000259" key="14">
    <source>
        <dbReference type="PROSITE" id="PS50198"/>
    </source>
</evidence>
<dbReference type="SUPFAM" id="SSF54534">
    <property type="entry name" value="FKBP-like"/>
    <property type="match status" value="1"/>
</dbReference>
<keyword evidence="4 11" id="KW-1003">Cell membrane</keyword>
<evidence type="ECO:0000256" key="5">
    <source>
        <dbReference type="ARBA" id="ARBA00022729"/>
    </source>
</evidence>
<evidence type="ECO:0000313" key="15">
    <source>
        <dbReference type="EMBL" id="MFC0524237.1"/>
    </source>
</evidence>
<dbReference type="EMBL" id="JBHLTP010000010">
    <property type="protein sequence ID" value="MFC0524237.1"/>
    <property type="molecule type" value="Genomic_DNA"/>
</dbReference>
<dbReference type="InterPro" id="IPR050245">
    <property type="entry name" value="PrsA_foldase"/>
</dbReference>
<feature type="signal peptide" evidence="13">
    <location>
        <begin position="1"/>
        <end position="24"/>
    </location>
</feature>
<evidence type="ECO:0000256" key="10">
    <source>
        <dbReference type="ARBA" id="ARBA00023288"/>
    </source>
</evidence>
<keyword evidence="5 11" id="KW-0732">Signal</keyword>
<keyword evidence="8 11" id="KW-0564">Palmitate</keyword>
<dbReference type="PROSITE" id="PS01096">
    <property type="entry name" value="PPIC_PPIASE_1"/>
    <property type="match status" value="1"/>
</dbReference>
<dbReference type="PANTHER" id="PTHR47245">
    <property type="entry name" value="PEPTIDYLPROLYL ISOMERASE"/>
    <property type="match status" value="1"/>
</dbReference>
<feature type="compositionally biased region" description="Polar residues" evidence="12">
    <location>
        <begin position="250"/>
        <end position="259"/>
    </location>
</feature>
<dbReference type="PANTHER" id="PTHR47245:SF1">
    <property type="entry name" value="FOLDASE PROTEIN PRSA"/>
    <property type="match status" value="1"/>
</dbReference>
<accession>A0ABV6LPK5</accession>
<evidence type="ECO:0000256" key="7">
    <source>
        <dbReference type="ARBA" id="ARBA00023136"/>
    </source>
</evidence>
<dbReference type="SUPFAM" id="SSF109998">
    <property type="entry name" value="Triger factor/SurA peptide-binding domain-like"/>
    <property type="match status" value="1"/>
</dbReference>
<evidence type="ECO:0000313" key="16">
    <source>
        <dbReference type="Proteomes" id="UP001589836"/>
    </source>
</evidence>
<dbReference type="InterPro" id="IPR027304">
    <property type="entry name" value="Trigger_fact/SurA_dom_sf"/>
</dbReference>
<evidence type="ECO:0000256" key="11">
    <source>
        <dbReference type="HAMAP-Rule" id="MF_01145"/>
    </source>
</evidence>
<evidence type="ECO:0000256" key="8">
    <source>
        <dbReference type="ARBA" id="ARBA00023139"/>
    </source>
</evidence>
<keyword evidence="6 11" id="KW-0697">Rotamase</keyword>
<organism evidence="15 16">
    <name type="scientific">Pontibacillus salicampi</name>
    <dbReference type="NCBI Taxonomy" id="1449801"/>
    <lineage>
        <taxon>Bacteria</taxon>
        <taxon>Bacillati</taxon>
        <taxon>Bacillota</taxon>
        <taxon>Bacilli</taxon>
        <taxon>Bacillales</taxon>
        <taxon>Bacillaceae</taxon>
        <taxon>Pontibacillus</taxon>
    </lineage>
</organism>